<dbReference type="GO" id="GO:0009225">
    <property type="term" value="P:nucleotide-sugar metabolic process"/>
    <property type="evidence" value="ECO:0007669"/>
    <property type="project" value="InterPro"/>
</dbReference>
<evidence type="ECO:0000256" key="2">
    <source>
        <dbReference type="ARBA" id="ARBA00001911"/>
    </source>
</evidence>
<evidence type="ECO:0000256" key="7">
    <source>
        <dbReference type="RuleBase" id="RU004473"/>
    </source>
</evidence>
<keyword evidence="5" id="KW-0520">NAD</keyword>
<dbReference type="Pfam" id="PF16363">
    <property type="entry name" value="GDP_Man_Dehyd"/>
    <property type="match status" value="1"/>
</dbReference>
<dbReference type="Gene3D" id="3.40.50.720">
    <property type="entry name" value="NAD(P)-binding Rossmann-like Domain"/>
    <property type="match status" value="1"/>
</dbReference>
<keyword evidence="6 7" id="KW-0456">Lyase</keyword>
<evidence type="ECO:0000313" key="10">
    <source>
        <dbReference type="Proteomes" id="UP000000723"/>
    </source>
</evidence>
<dbReference type="InterPro" id="IPR005888">
    <property type="entry name" value="dTDP_Gluc_deHydtase"/>
</dbReference>
<dbReference type="GO" id="GO:0008460">
    <property type="term" value="F:dTDP-glucose 4,6-dehydratase activity"/>
    <property type="evidence" value="ECO:0007669"/>
    <property type="project" value="UniProtKB-EC"/>
</dbReference>
<dbReference type="OrthoDB" id="9801785at2"/>
<dbReference type="InterPro" id="IPR036291">
    <property type="entry name" value="NAD(P)-bd_dom_sf"/>
</dbReference>
<dbReference type="HOGENOM" id="CLU_007383_1_14_10"/>
<dbReference type="SUPFAM" id="SSF51735">
    <property type="entry name" value="NAD(P)-binding Rossmann-fold domains"/>
    <property type="match status" value="1"/>
</dbReference>
<dbReference type="Gene3D" id="3.90.25.10">
    <property type="entry name" value="UDP-galactose 4-epimerase, domain 1"/>
    <property type="match status" value="1"/>
</dbReference>
<reference evidence="10" key="1">
    <citation type="journal article" date="2008" name="Science">
        <title>Genome of an endosymbiont coupling N2 fixation to cellulolysis within RT protist cells in termite gut.</title>
        <authorList>
            <person name="Hongoh Y."/>
            <person name="Sharma V.K."/>
            <person name="Prakash T."/>
            <person name="Noda S."/>
            <person name="Toh H."/>
            <person name="Taylor T.D."/>
            <person name="Kudo T."/>
            <person name="Sakaki Y."/>
            <person name="Toyoda A."/>
            <person name="Hattori M."/>
            <person name="Ohkuma M."/>
        </authorList>
    </citation>
    <scope>NUCLEOTIDE SEQUENCE [LARGE SCALE GENOMIC DNA]</scope>
</reference>
<evidence type="ECO:0000256" key="6">
    <source>
        <dbReference type="ARBA" id="ARBA00023239"/>
    </source>
</evidence>
<dbReference type="Proteomes" id="UP000000723">
    <property type="component" value="Chromosome"/>
</dbReference>
<dbReference type="STRING" id="511995.CFPG_462"/>
<evidence type="ECO:0000256" key="1">
    <source>
        <dbReference type="ARBA" id="ARBA00001539"/>
    </source>
</evidence>
<dbReference type="KEGG" id="aps:CFPG_462"/>
<dbReference type="NCBIfam" id="TIGR01181">
    <property type="entry name" value="dTDP_gluc_dehyt"/>
    <property type="match status" value="1"/>
</dbReference>
<organism evidence="9 10">
    <name type="scientific">Azobacteroides pseudotrichonymphae genomovar. CFP2</name>
    <dbReference type="NCBI Taxonomy" id="511995"/>
    <lineage>
        <taxon>Bacteria</taxon>
        <taxon>Pseudomonadati</taxon>
        <taxon>Bacteroidota</taxon>
        <taxon>Bacteroidia</taxon>
        <taxon>Bacteroidales</taxon>
        <taxon>Candidatus Azobacteroides</taxon>
    </lineage>
</organism>
<dbReference type="AlphaFoldDB" id="B6YRA3"/>
<dbReference type="CDD" id="cd05246">
    <property type="entry name" value="dTDP_GD_SDR_e"/>
    <property type="match status" value="1"/>
</dbReference>
<gene>
    <name evidence="9" type="ordered locus">CFPG_462</name>
</gene>
<sequence length="371" mass="42724">MYVYFVTGGAGFIGSNFVKYLLKKYRDIKIVVLDSLTYAGNFNTIEANLEDYRLSFIKGSIGDVEVVSDIFQKYPINFVINFAAESHVDRSIIHPRVFFETNVLGTQNLLEITKKYWTIGKNEKGYPTYKNFVKYLQISTDEVYGSLGESGCFVETTPLSPHSPYSASKAAADLLVKAYSDTYKMPVNITRCSNNYGPYQFPEKLIPLAINNILEGRQLPIYGKGQNVRDWIYVEDHCKAIDLVLHKGRRGELYNVGGNNERKNIDVVKLIISTTKNLLEENVQYQKVLHLPASKYSLEWVNENLISFTEDRLGHDKRYALDFTKITMELGWQPDMQFERGVLKTICWYLENQDWVNEVTLGKNFSFYEKI</sequence>
<dbReference type="EMBL" id="AP010656">
    <property type="protein sequence ID" value="BAG83725.1"/>
    <property type="molecule type" value="Genomic_DNA"/>
</dbReference>
<evidence type="ECO:0000259" key="8">
    <source>
        <dbReference type="Pfam" id="PF16363"/>
    </source>
</evidence>
<dbReference type="PANTHER" id="PTHR43000">
    <property type="entry name" value="DTDP-D-GLUCOSE 4,6-DEHYDRATASE-RELATED"/>
    <property type="match status" value="1"/>
</dbReference>
<comment type="catalytic activity">
    <reaction evidence="1 7">
        <text>dTDP-alpha-D-glucose = dTDP-4-dehydro-6-deoxy-alpha-D-glucose + H2O</text>
        <dbReference type="Rhea" id="RHEA:17221"/>
        <dbReference type="ChEBI" id="CHEBI:15377"/>
        <dbReference type="ChEBI" id="CHEBI:57477"/>
        <dbReference type="ChEBI" id="CHEBI:57649"/>
        <dbReference type="EC" id="4.2.1.46"/>
    </reaction>
</comment>
<dbReference type="InterPro" id="IPR016040">
    <property type="entry name" value="NAD(P)-bd_dom"/>
</dbReference>
<proteinExistence type="inferred from homology"/>
<name>B6YRA3_AZOPC</name>
<dbReference type="RefSeq" id="WP_012573486.1">
    <property type="nucleotide sequence ID" value="NC_011565.1"/>
</dbReference>
<dbReference type="EC" id="4.2.1.46" evidence="4 7"/>
<evidence type="ECO:0000256" key="3">
    <source>
        <dbReference type="ARBA" id="ARBA00008178"/>
    </source>
</evidence>
<comment type="cofactor">
    <cofactor evidence="2 7">
        <name>NAD(+)</name>
        <dbReference type="ChEBI" id="CHEBI:57540"/>
    </cofactor>
</comment>
<dbReference type="eggNOG" id="COG1088">
    <property type="taxonomic scope" value="Bacteria"/>
</dbReference>
<accession>B6YRA3</accession>
<protein>
    <recommendedName>
        <fullName evidence="4 7">dTDP-glucose 4,6-dehydratase</fullName>
        <ecNumber evidence="4 7">4.2.1.46</ecNumber>
    </recommendedName>
</protein>
<evidence type="ECO:0000313" key="9">
    <source>
        <dbReference type="EMBL" id="BAG83725.1"/>
    </source>
</evidence>
<keyword evidence="10" id="KW-1185">Reference proteome</keyword>
<feature type="domain" description="NAD(P)-binding" evidence="8">
    <location>
        <begin position="5"/>
        <end position="343"/>
    </location>
</feature>
<evidence type="ECO:0000256" key="4">
    <source>
        <dbReference type="ARBA" id="ARBA00011990"/>
    </source>
</evidence>
<evidence type="ECO:0000256" key="5">
    <source>
        <dbReference type="ARBA" id="ARBA00023027"/>
    </source>
</evidence>
<comment type="similarity">
    <text evidence="3 7">Belongs to the NAD(P)-dependent epimerase/dehydratase family. dTDP-glucose dehydratase subfamily.</text>
</comment>